<evidence type="ECO:0000313" key="6">
    <source>
        <dbReference type="Proteomes" id="UP000799640"/>
    </source>
</evidence>
<dbReference type="PANTHER" id="PTHR12689:SF4">
    <property type="entry name" value="PROTEIN AAR2 HOMOLOG"/>
    <property type="match status" value="1"/>
</dbReference>
<evidence type="ECO:0000313" key="5">
    <source>
        <dbReference type="EMBL" id="KAF2398325.1"/>
    </source>
</evidence>
<dbReference type="Gene3D" id="2.60.34.20">
    <property type="match status" value="1"/>
</dbReference>
<name>A0A6G1HRG2_9PEZI</name>
<dbReference type="CDD" id="cd13777">
    <property type="entry name" value="Aar2_N"/>
    <property type="match status" value="1"/>
</dbReference>
<evidence type="ECO:0008006" key="7">
    <source>
        <dbReference type="Google" id="ProtNLM"/>
    </source>
</evidence>
<dbReference type="Pfam" id="PF20981">
    <property type="entry name" value="AAR2_1st"/>
    <property type="match status" value="1"/>
</dbReference>
<dbReference type="InterPro" id="IPR038514">
    <property type="entry name" value="AAR2_C_sf"/>
</dbReference>
<organism evidence="5 6">
    <name type="scientific">Trichodelitschia bisporula</name>
    <dbReference type="NCBI Taxonomy" id="703511"/>
    <lineage>
        <taxon>Eukaryota</taxon>
        <taxon>Fungi</taxon>
        <taxon>Dikarya</taxon>
        <taxon>Ascomycota</taxon>
        <taxon>Pezizomycotina</taxon>
        <taxon>Dothideomycetes</taxon>
        <taxon>Dothideomycetes incertae sedis</taxon>
        <taxon>Phaeotrichales</taxon>
        <taxon>Phaeotrichaceae</taxon>
        <taxon>Trichodelitschia</taxon>
    </lineage>
</organism>
<dbReference type="InterPro" id="IPR007946">
    <property type="entry name" value="AAR2"/>
</dbReference>
<feature type="domain" description="AAR2 N-terminal" evidence="4">
    <location>
        <begin position="7"/>
        <end position="147"/>
    </location>
</feature>
<dbReference type="InterPro" id="IPR033648">
    <property type="entry name" value="AAR2_C"/>
</dbReference>
<dbReference type="Proteomes" id="UP000799640">
    <property type="component" value="Unassembled WGS sequence"/>
</dbReference>
<evidence type="ECO:0000259" key="3">
    <source>
        <dbReference type="Pfam" id="PF05282"/>
    </source>
</evidence>
<feature type="domain" description="AAR2 C-terminal" evidence="3">
    <location>
        <begin position="186"/>
        <end position="349"/>
    </location>
</feature>
<accession>A0A6G1HRG2</accession>
<protein>
    <recommendedName>
        <fullName evidence="7">AAR2 domain-containing protein</fullName>
    </recommendedName>
</protein>
<comment type="similarity">
    <text evidence="1">Belongs to the AAR2 family.</text>
</comment>
<reference evidence="5" key="1">
    <citation type="journal article" date="2020" name="Stud. Mycol.">
        <title>101 Dothideomycetes genomes: a test case for predicting lifestyles and emergence of pathogens.</title>
        <authorList>
            <person name="Haridas S."/>
            <person name="Albert R."/>
            <person name="Binder M."/>
            <person name="Bloem J."/>
            <person name="Labutti K."/>
            <person name="Salamov A."/>
            <person name="Andreopoulos B."/>
            <person name="Baker S."/>
            <person name="Barry K."/>
            <person name="Bills G."/>
            <person name="Bluhm B."/>
            <person name="Cannon C."/>
            <person name="Castanera R."/>
            <person name="Culley D."/>
            <person name="Daum C."/>
            <person name="Ezra D."/>
            <person name="Gonzalez J."/>
            <person name="Henrissat B."/>
            <person name="Kuo A."/>
            <person name="Liang C."/>
            <person name="Lipzen A."/>
            <person name="Lutzoni F."/>
            <person name="Magnuson J."/>
            <person name="Mondo S."/>
            <person name="Nolan M."/>
            <person name="Ohm R."/>
            <person name="Pangilinan J."/>
            <person name="Park H.-J."/>
            <person name="Ramirez L."/>
            <person name="Alfaro M."/>
            <person name="Sun H."/>
            <person name="Tritt A."/>
            <person name="Yoshinaga Y."/>
            <person name="Zwiers L.-H."/>
            <person name="Turgeon B."/>
            <person name="Goodwin S."/>
            <person name="Spatafora J."/>
            <person name="Crous P."/>
            <person name="Grigoriev I."/>
        </authorList>
    </citation>
    <scope>NUCLEOTIDE SEQUENCE</scope>
    <source>
        <strain evidence="5">CBS 262.69</strain>
    </source>
</reference>
<dbReference type="PANTHER" id="PTHR12689">
    <property type="entry name" value="A1 CISTRON SPLICING FACTOR AAR2-RELATED"/>
    <property type="match status" value="1"/>
</dbReference>
<proteinExistence type="inferred from homology"/>
<evidence type="ECO:0000256" key="2">
    <source>
        <dbReference type="SAM" id="MobiDB-lite"/>
    </source>
</evidence>
<feature type="region of interest" description="Disordered" evidence="2">
    <location>
        <begin position="398"/>
        <end position="427"/>
    </location>
</feature>
<dbReference type="Gene3D" id="1.25.40.550">
    <property type="entry name" value="Aar2, C-terminal domain-like"/>
    <property type="match status" value="1"/>
</dbReference>
<keyword evidence="6" id="KW-1185">Reference proteome</keyword>
<dbReference type="OrthoDB" id="201752at2759"/>
<gene>
    <name evidence="5" type="ORF">EJ06DRAFT_538880</name>
</gene>
<feature type="compositionally biased region" description="Acidic residues" evidence="2">
    <location>
        <begin position="412"/>
        <end position="427"/>
    </location>
</feature>
<dbReference type="Pfam" id="PF05282">
    <property type="entry name" value="AAR2"/>
    <property type="match status" value="1"/>
</dbReference>
<dbReference type="CDD" id="cd13778">
    <property type="entry name" value="Aar2_C"/>
    <property type="match status" value="1"/>
</dbReference>
<dbReference type="AlphaFoldDB" id="A0A6G1HRG2"/>
<dbReference type="InterPro" id="IPR033647">
    <property type="entry name" value="Aar2_N"/>
</dbReference>
<evidence type="ECO:0000256" key="1">
    <source>
        <dbReference type="ARBA" id="ARBA00006281"/>
    </source>
</evidence>
<evidence type="ECO:0000259" key="4">
    <source>
        <dbReference type="Pfam" id="PF20981"/>
    </source>
</evidence>
<sequence>MEAAGTASVLLLDLSTSALGGIDLLSFTTTPRFKGIRNVPPGWHFVFTSTTSSVSVRHGAWFFVKEKSGPPELFVKRWDASKEELVAETDIGEQLRWRKTLGSIWRENLAPYRQTTGKDASEAEAETRDWQHLTNCISEKLLSRITGPSDNHWSLTSASSAARDMDVIPGLPPNISEIQREKELNFLPIDLKRTWRHGAIGRERTEAALDHSWALDDLVKHHSDGGGETHILGELQFCFLMVLTLSNYSCLEQWKRLLELIFTSKAAVKEHADFFVQAVTLLKLQLQHSGDVDGGLFDLSDEGASFLKSLLRKFKQSLNDISGKGKSEVMDELEELEGYLRSEYRWELDNSFVKRGLVELEDGEKVELEVAGFDEEDETGEYAPTVVNLTPEQLSALSMSDSTGRGAAEVAADSEEDQDLDDMDTRY</sequence>
<dbReference type="InterPro" id="IPR038516">
    <property type="entry name" value="AAR2_N_sf"/>
</dbReference>
<dbReference type="EMBL" id="ML996700">
    <property type="protein sequence ID" value="KAF2398325.1"/>
    <property type="molecule type" value="Genomic_DNA"/>
</dbReference>
<dbReference type="GO" id="GO:0000244">
    <property type="term" value="P:spliceosomal tri-snRNP complex assembly"/>
    <property type="evidence" value="ECO:0007669"/>
    <property type="project" value="TreeGrafter"/>
</dbReference>